<evidence type="ECO:0000256" key="4">
    <source>
        <dbReference type="SAM" id="MobiDB-lite"/>
    </source>
</evidence>
<evidence type="ECO:0000256" key="3">
    <source>
        <dbReference type="ARBA" id="ARBA00023242"/>
    </source>
</evidence>
<feature type="compositionally biased region" description="Acidic residues" evidence="4">
    <location>
        <begin position="162"/>
        <end position="195"/>
    </location>
</feature>
<dbReference type="Proteomes" id="UP000184267">
    <property type="component" value="Unassembled WGS sequence"/>
</dbReference>
<dbReference type="GO" id="GO:0005730">
    <property type="term" value="C:nucleolus"/>
    <property type="evidence" value="ECO:0007669"/>
    <property type="project" value="TreeGrafter"/>
</dbReference>
<dbReference type="STRING" id="154538.A0A1M2VQI2"/>
<name>A0A1M2VQI2_TRAPU</name>
<feature type="domain" description="Ribosomal eL28/Mak16" evidence="5">
    <location>
        <begin position="1"/>
        <end position="43"/>
    </location>
</feature>
<evidence type="ECO:0000256" key="1">
    <source>
        <dbReference type="ARBA" id="ARBA00004123"/>
    </source>
</evidence>
<dbReference type="Pfam" id="PF01778">
    <property type="entry name" value="Ribosomal_L28e"/>
    <property type="match status" value="1"/>
</dbReference>
<evidence type="ECO:0000313" key="6">
    <source>
        <dbReference type="EMBL" id="OJT09810.1"/>
    </source>
</evidence>
<organism evidence="6 7">
    <name type="scientific">Trametes pubescens</name>
    <name type="common">White-rot fungus</name>
    <dbReference type="NCBI Taxonomy" id="154538"/>
    <lineage>
        <taxon>Eukaryota</taxon>
        <taxon>Fungi</taxon>
        <taxon>Dikarya</taxon>
        <taxon>Basidiomycota</taxon>
        <taxon>Agaricomycotina</taxon>
        <taxon>Agaricomycetes</taxon>
        <taxon>Polyporales</taxon>
        <taxon>Polyporaceae</taxon>
        <taxon>Trametes</taxon>
    </lineage>
</organism>
<proteinExistence type="inferred from homology"/>
<dbReference type="Pfam" id="PF04874">
    <property type="entry name" value="Mak16"/>
    <property type="match status" value="1"/>
</dbReference>
<dbReference type="GO" id="GO:0000460">
    <property type="term" value="P:maturation of 5.8S rRNA"/>
    <property type="evidence" value="ECO:0007669"/>
    <property type="project" value="TreeGrafter"/>
</dbReference>
<protein>
    <submittedName>
        <fullName evidence="6">Protein mak16</fullName>
    </submittedName>
</protein>
<evidence type="ECO:0000256" key="2">
    <source>
        <dbReference type="ARBA" id="ARBA00005514"/>
    </source>
</evidence>
<gene>
    <name evidence="6" type="ORF">TRAPUB_13680</name>
</gene>
<comment type="subcellular location">
    <subcellularLocation>
        <location evidence="1">Nucleus</location>
    </subcellularLocation>
</comment>
<dbReference type="AlphaFoldDB" id="A0A1M2VQI2"/>
<comment type="caution">
    <text evidence="6">The sequence shown here is derived from an EMBL/GenBank/DDBJ whole genome shotgun (WGS) entry which is preliminary data.</text>
</comment>
<dbReference type="InterPro" id="IPR006958">
    <property type="entry name" value="Mak16"/>
</dbReference>
<reference evidence="6 7" key="1">
    <citation type="submission" date="2016-10" db="EMBL/GenBank/DDBJ databases">
        <title>Genome sequence of the basidiomycete white-rot fungus Trametes pubescens.</title>
        <authorList>
            <person name="Makela M.R."/>
            <person name="Granchi Z."/>
            <person name="Peng M."/>
            <person name="De Vries R.P."/>
            <person name="Grigoriev I."/>
            <person name="Riley R."/>
            <person name="Hilden K."/>
        </authorList>
    </citation>
    <scope>NUCLEOTIDE SEQUENCE [LARGE SCALE GENOMIC DNA]</scope>
    <source>
        <strain evidence="6 7">FBCC735</strain>
    </source>
</reference>
<dbReference type="GO" id="GO:0000470">
    <property type="term" value="P:maturation of LSU-rRNA"/>
    <property type="evidence" value="ECO:0007669"/>
    <property type="project" value="TreeGrafter"/>
</dbReference>
<keyword evidence="7" id="KW-1185">Reference proteome</keyword>
<evidence type="ECO:0000259" key="5">
    <source>
        <dbReference type="Pfam" id="PF01778"/>
    </source>
</evidence>
<accession>A0A1M2VQI2</accession>
<sequence length="251" mass="28950">MWERIKLSNNYTKALEQIDKELIHWPNFTIHKCKQRVTKITQYLIKMRRLALRQQPKLVGIKKKLDRREAVRERKALSAAKLERSIEAELIERLKSKAYGDAPLNVNEAVWQAVLDREKGEKGKGKELELEDDETDEEDEEDMEEEEEDEGWGEREFVSDVSGDEDGLSDLEDALSSGEDGEDEEDEDKESDEDEPSGKKSTLGKRKAPSRTGKPPKKGPEKKARRGPRVEVEYEHEMESVPLTKEALTNW</sequence>
<feature type="compositionally biased region" description="Basic and acidic residues" evidence="4">
    <location>
        <begin position="218"/>
        <end position="239"/>
    </location>
</feature>
<dbReference type="PANTHER" id="PTHR23405">
    <property type="entry name" value="MAINTENANCE OF KILLER 16 MAK16 PROTEIN-RELATED"/>
    <property type="match status" value="1"/>
</dbReference>
<evidence type="ECO:0000313" key="7">
    <source>
        <dbReference type="Proteomes" id="UP000184267"/>
    </source>
</evidence>
<dbReference type="GO" id="GO:0030687">
    <property type="term" value="C:preribosome, large subunit precursor"/>
    <property type="evidence" value="ECO:0007669"/>
    <property type="project" value="TreeGrafter"/>
</dbReference>
<keyword evidence="3" id="KW-0539">Nucleus</keyword>
<dbReference type="InterPro" id="IPR029004">
    <property type="entry name" value="Ribosomal_eL28/Mak16"/>
</dbReference>
<dbReference type="PANTHER" id="PTHR23405:SF4">
    <property type="entry name" value="PROTEIN MAK16 HOMOLOG"/>
    <property type="match status" value="1"/>
</dbReference>
<comment type="similarity">
    <text evidence="2">Belongs to the MAK16 family.</text>
</comment>
<feature type="region of interest" description="Disordered" evidence="4">
    <location>
        <begin position="121"/>
        <end position="251"/>
    </location>
</feature>
<dbReference type="OrthoDB" id="10251342at2759"/>
<feature type="compositionally biased region" description="Acidic residues" evidence="4">
    <location>
        <begin position="129"/>
        <end position="151"/>
    </location>
</feature>
<dbReference type="EMBL" id="MNAD01000876">
    <property type="protein sequence ID" value="OJT09810.1"/>
    <property type="molecule type" value="Genomic_DNA"/>
</dbReference>
<feature type="compositionally biased region" description="Basic residues" evidence="4">
    <location>
        <begin position="202"/>
        <end position="217"/>
    </location>
</feature>
<dbReference type="OMA" id="CPLANTK"/>